<dbReference type="SUPFAM" id="SSF56784">
    <property type="entry name" value="HAD-like"/>
    <property type="match status" value="1"/>
</dbReference>
<dbReference type="Pfam" id="PF03031">
    <property type="entry name" value="NIF"/>
    <property type="match status" value="1"/>
</dbReference>
<evidence type="ECO:0000256" key="4">
    <source>
        <dbReference type="ARBA" id="ARBA00038355"/>
    </source>
</evidence>
<evidence type="ECO:0000256" key="2">
    <source>
        <dbReference type="ARBA" id="ARBA00022912"/>
    </source>
</evidence>
<feature type="domain" description="FCP1 homology" evidence="5">
    <location>
        <begin position="134"/>
        <end position="293"/>
    </location>
</feature>
<organism evidence="6 7">
    <name type="scientific">Reticulomyxa filosa</name>
    <dbReference type="NCBI Taxonomy" id="46433"/>
    <lineage>
        <taxon>Eukaryota</taxon>
        <taxon>Sar</taxon>
        <taxon>Rhizaria</taxon>
        <taxon>Retaria</taxon>
        <taxon>Foraminifera</taxon>
        <taxon>Monothalamids</taxon>
        <taxon>Reticulomyxidae</taxon>
        <taxon>Reticulomyxa</taxon>
    </lineage>
</organism>
<reference evidence="6 7" key="1">
    <citation type="journal article" date="2013" name="Curr. Biol.">
        <title>The Genome of the Foraminiferan Reticulomyxa filosa.</title>
        <authorList>
            <person name="Glockner G."/>
            <person name="Hulsmann N."/>
            <person name="Schleicher M."/>
            <person name="Noegel A.A."/>
            <person name="Eichinger L."/>
            <person name="Gallinger C."/>
            <person name="Pawlowski J."/>
            <person name="Sierra R."/>
            <person name="Euteneuer U."/>
            <person name="Pillet L."/>
            <person name="Moustafa A."/>
            <person name="Platzer M."/>
            <person name="Groth M."/>
            <person name="Szafranski K."/>
            <person name="Schliwa M."/>
        </authorList>
    </citation>
    <scope>NUCLEOTIDE SEQUENCE [LARGE SCALE GENOMIC DNA]</scope>
</reference>
<gene>
    <name evidence="6" type="ORF">RFI_15746</name>
</gene>
<accession>X6N5B5</accession>
<comment type="caution">
    <text evidence="6">The sequence shown here is derived from an EMBL/GenBank/DDBJ whole genome shotgun (WGS) entry which is preliminary data.</text>
</comment>
<evidence type="ECO:0000313" key="6">
    <source>
        <dbReference type="EMBL" id="ETO21460.1"/>
    </source>
</evidence>
<dbReference type="PANTHER" id="PTHR12210">
    <property type="entry name" value="DULLARD PROTEIN PHOSPHATASE"/>
    <property type="match status" value="1"/>
</dbReference>
<protein>
    <submittedName>
        <fullName evidence="6">Nuclear lim interactor-interacting protein</fullName>
    </submittedName>
</protein>
<dbReference type="CDD" id="cd07521">
    <property type="entry name" value="HAD_FCP1-like"/>
    <property type="match status" value="1"/>
</dbReference>
<comment type="function">
    <text evidence="3">Probable phosphatase.</text>
</comment>
<dbReference type="AlphaFoldDB" id="X6N5B5"/>
<evidence type="ECO:0000313" key="7">
    <source>
        <dbReference type="Proteomes" id="UP000023152"/>
    </source>
</evidence>
<keyword evidence="1" id="KW-0378">Hydrolase</keyword>
<dbReference type="PROSITE" id="PS50969">
    <property type="entry name" value="FCP1"/>
    <property type="match status" value="1"/>
</dbReference>
<dbReference type="Gene3D" id="3.40.50.1000">
    <property type="entry name" value="HAD superfamily/HAD-like"/>
    <property type="match status" value="1"/>
</dbReference>
<dbReference type="EMBL" id="ASPP01011605">
    <property type="protein sequence ID" value="ETO21460.1"/>
    <property type="molecule type" value="Genomic_DNA"/>
</dbReference>
<dbReference type="InterPro" id="IPR050365">
    <property type="entry name" value="TIM50"/>
</dbReference>
<dbReference type="GO" id="GO:0004721">
    <property type="term" value="F:phosphoprotein phosphatase activity"/>
    <property type="evidence" value="ECO:0007669"/>
    <property type="project" value="UniProtKB-KW"/>
</dbReference>
<dbReference type="InterPro" id="IPR011948">
    <property type="entry name" value="Dullard_phosphatase"/>
</dbReference>
<dbReference type="OMA" id="WFDNDED"/>
<name>X6N5B5_RETFI</name>
<sequence>MAHTNELSSDDIDAHHCSLLLASLSLVNTKSSDDSKPKKKQKTLEILSSNKIEGHDYDSLPTRLTKALFSPKYRAPSNTADLAINKDTVSIESKDETSQKEMDWFAAAQHLKRCLWECAEEEVDAFLFMKYAPQIPDSHTLVLDLDETLVHCTIEPSPKPDIIFPVVFNGENYKVYMRKRPHFQSFLEFASKLFEVVVFTASQKCYANKLLDMVDPSKKYIHHRLFRDHCVQVEGNFVKDLRVIGRDLSKTIIVDNSPPAFTYQVDNGIPIVSWFDNDEDQELLRLIPILQKLKECSDVRPLIRKFFQTKKLLKQFTDRH</sequence>
<evidence type="ECO:0000256" key="1">
    <source>
        <dbReference type="ARBA" id="ARBA00022801"/>
    </source>
</evidence>
<keyword evidence="2" id="KW-0904">Protein phosphatase</keyword>
<dbReference type="GO" id="GO:0005634">
    <property type="term" value="C:nucleus"/>
    <property type="evidence" value="ECO:0007669"/>
    <property type="project" value="UniProtKB-ARBA"/>
</dbReference>
<dbReference type="SMART" id="SM00577">
    <property type="entry name" value="CPDc"/>
    <property type="match status" value="1"/>
</dbReference>
<comment type="similarity">
    <text evidence="4">Belongs to the CTDSPL2 family.</text>
</comment>
<dbReference type="InterPro" id="IPR036412">
    <property type="entry name" value="HAD-like_sf"/>
</dbReference>
<dbReference type="InterPro" id="IPR023214">
    <property type="entry name" value="HAD_sf"/>
</dbReference>
<proteinExistence type="inferred from homology"/>
<evidence type="ECO:0000256" key="3">
    <source>
        <dbReference type="ARBA" id="ARBA00037324"/>
    </source>
</evidence>
<keyword evidence="7" id="KW-1185">Reference proteome</keyword>
<dbReference type="InterPro" id="IPR004274">
    <property type="entry name" value="FCP1_dom"/>
</dbReference>
<dbReference type="NCBIfam" id="TIGR02251">
    <property type="entry name" value="HIF-SF_euk"/>
    <property type="match status" value="1"/>
</dbReference>
<dbReference type="OrthoDB" id="277011at2759"/>
<dbReference type="Proteomes" id="UP000023152">
    <property type="component" value="Unassembled WGS sequence"/>
</dbReference>
<dbReference type="FunFam" id="3.40.50.1000:FF:000015">
    <property type="entry name" value="CTD small phosphatase-like protein 2"/>
    <property type="match status" value="1"/>
</dbReference>
<evidence type="ECO:0000259" key="5">
    <source>
        <dbReference type="PROSITE" id="PS50969"/>
    </source>
</evidence>